<dbReference type="PROSITE" id="PS50837">
    <property type="entry name" value="NACHT"/>
    <property type="match status" value="1"/>
</dbReference>
<dbReference type="InterPro" id="IPR027417">
    <property type="entry name" value="P-loop_NTPase"/>
</dbReference>
<dbReference type="Gene3D" id="3.40.50.300">
    <property type="entry name" value="P-loop containing nucleotide triphosphate hydrolases"/>
    <property type="match status" value="1"/>
</dbReference>
<keyword evidence="3" id="KW-1185">Reference proteome</keyword>
<dbReference type="SUPFAM" id="SSF52540">
    <property type="entry name" value="P-loop containing nucleoside triphosphate hydrolases"/>
    <property type="match status" value="1"/>
</dbReference>
<proteinExistence type="predicted"/>
<dbReference type="AlphaFoldDB" id="A0A9Q1BVV7"/>
<evidence type="ECO:0000313" key="3">
    <source>
        <dbReference type="Proteomes" id="UP001152320"/>
    </source>
</evidence>
<organism evidence="2 3">
    <name type="scientific">Holothuria leucospilota</name>
    <name type="common">Black long sea cucumber</name>
    <name type="synonym">Mertensiothuria leucospilota</name>
    <dbReference type="NCBI Taxonomy" id="206669"/>
    <lineage>
        <taxon>Eukaryota</taxon>
        <taxon>Metazoa</taxon>
        <taxon>Echinodermata</taxon>
        <taxon>Eleutherozoa</taxon>
        <taxon>Echinozoa</taxon>
        <taxon>Holothuroidea</taxon>
        <taxon>Aspidochirotacea</taxon>
        <taxon>Aspidochirotida</taxon>
        <taxon>Holothuriidae</taxon>
        <taxon>Holothuria</taxon>
    </lineage>
</organism>
<dbReference type="OrthoDB" id="10034282at2759"/>
<comment type="caution">
    <text evidence="2">The sequence shown here is derived from an EMBL/GenBank/DDBJ whole genome shotgun (WGS) entry which is preliminary data.</text>
</comment>
<dbReference type="PANTHER" id="PTHR46312">
    <property type="entry name" value="NACHT DOMAIN-CONTAINING PROTEIN"/>
    <property type="match status" value="1"/>
</dbReference>
<dbReference type="InterPro" id="IPR007111">
    <property type="entry name" value="NACHT_NTPase"/>
</dbReference>
<feature type="domain" description="NACHT" evidence="1">
    <location>
        <begin position="109"/>
        <end position="229"/>
    </location>
</feature>
<accession>A0A9Q1BVV7</accession>
<dbReference type="Proteomes" id="UP001152320">
    <property type="component" value="Chromosome 11"/>
</dbReference>
<dbReference type="PANTHER" id="PTHR46312:SF2">
    <property type="entry name" value="NUCLEOTIDE-BINDING OLIGOMERIZATION DOMAIN-CONTAINING PROTEIN 2-LIKE"/>
    <property type="match status" value="1"/>
</dbReference>
<sequence length="661" mass="76142">MGNAAQYQTVPKEEDEIPSKLALPLTKGTESSAGNPPELIEAKKQLFIQELKQKYKLLCGASHSIAFVRDRLRCTHKVFVQGGIEILSTSWLPLQSHNDVLWDPKVKSKRRLVLGEIGSGRSTLASQFVYDWCNSVSESFLKNVEILIFLKMRQITGVHSIQKIIKQYLLPRNSDLNESDIDTVLRSCFSVVFILDGLDEYPDVGNKSDIWKIITAQLFPDFDVILTSNHLAEKYQVNMTRLRLTGFEDKAHFEYIRKAVAGDDAMAAEMIKQKLTENPVLEDLCQLPFFFVMFAHISHNNGDFGTLNTVTSFFKYMIECFHNHMGNKTKLFDLKESSHSALEKFAFDCINKQNLQTCWRKADLCRRLGDECYHHYLQIGILVEEEACNARGQTDVTFYHKLFYEWYAAQHFAKCASEWKYEKLNKELQHVHPSNHQYFYRFACGLNHFTAGKIIDYLREKEASDKLAALCILEQGEQVASILDTVRDLCSKEITLEKEPNKLLQRSIVRVLEIASSNEVIPILCVRLYDCYSTVDLSLWSIQLKLHTTIPVLATLKKLWIRETDRKIGANELEGILHYCSRCLRLEKVWFWGCLLPQSVQADSLSALRSRNVEVLWRIDNNTANQKLDLESGSWNVGDDGKLMTDDDYEKLVQRKEWVTE</sequence>
<evidence type="ECO:0000259" key="1">
    <source>
        <dbReference type="PROSITE" id="PS50837"/>
    </source>
</evidence>
<protein>
    <recommendedName>
        <fullName evidence="1">NACHT domain-containing protein</fullName>
    </recommendedName>
</protein>
<dbReference type="EMBL" id="JAIZAY010000011">
    <property type="protein sequence ID" value="KAJ8033812.1"/>
    <property type="molecule type" value="Genomic_DNA"/>
</dbReference>
<name>A0A9Q1BVV7_HOLLE</name>
<gene>
    <name evidence="2" type="ORF">HOLleu_24174</name>
</gene>
<dbReference type="Pfam" id="PF05729">
    <property type="entry name" value="NACHT"/>
    <property type="match status" value="1"/>
</dbReference>
<reference evidence="2" key="1">
    <citation type="submission" date="2021-10" db="EMBL/GenBank/DDBJ databases">
        <title>Tropical sea cucumber genome reveals ecological adaptation and Cuvierian tubules defense mechanism.</title>
        <authorList>
            <person name="Chen T."/>
        </authorList>
    </citation>
    <scope>NUCLEOTIDE SEQUENCE</scope>
    <source>
        <strain evidence="2">Nanhai2018</strain>
        <tissue evidence="2">Muscle</tissue>
    </source>
</reference>
<evidence type="ECO:0000313" key="2">
    <source>
        <dbReference type="EMBL" id="KAJ8033812.1"/>
    </source>
</evidence>